<dbReference type="AlphaFoldDB" id="A0A420KC32"/>
<protein>
    <submittedName>
        <fullName evidence="5">Acyl-CoA synthetase</fullName>
    </submittedName>
</protein>
<reference evidence="5 6" key="1">
    <citation type="submission" date="2018-09" db="EMBL/GenBank/DDBJ databases">
        <title>Genome comparison of Alicycliphilus sp. BQ1, a polyurethanolytic bacterium, with its closest phylogenetic relatives Alicycliphilus denitrificans BC and K601, unable to attack polyurethane.</title>
        <authorList>
            <person name="Loza-Tavera H."/>
            <person name="Lozano L."/>
            <person name="Cevallos M."/>
            <person name="Maya-Lucas O."/>
            <person name="Garcia-Mena J."/>
            <person name="Hernandez J."/>
        </authorList>
    </citation>
    <scope>NUCLEOTIDE SEQUENCE [LARGE SCALE GENOMIC DNA]</scope>
    <source>
        <strain evidence="5 6">BQ1</strain>
    </source>
</reference>
<dbReference type="RefSeq" id="WP_094438320.1">
    <property type="nucleotide sequence ID" value="NZ_AP024172.1"/>
</dbReference>
<dbReference type="Gene3D" id="3.40.50.12780">
    <property type="entry name" value="N-terminal domain of ligase-like"/>
    <property type="match status" value="1"/>
</dbReference>
<dbReference type="Gene3D" id="3.30.300.30">
    <property type="match status" value="1"/>
</dbReference>
<dbReference type="InterPro" id="IPR025110">
    <property type="entry name" value="AMP-bd_C"/>
</dbReference>
<sequence length="573" mass="59762">MASMIPGAQETAAERPATVGGMLALASADAIALTFEHQALTYAQLREQVARMAGGLHGQGLRAGDVLGIWLPNTPRWLILHLACASLGVATLSLNLKLGVKELVSFIDRSQCKALAFDRGIANAHAPAGNAPPGGGAGFLEGNSLAQVWQQHAGSLQRIIDASVHAGGADAPGWPALARQMPTAPHRAPGWIRWEALAAAPMASMDGDPATLARSACIILSSSGTTSMPKLIVHSQSNVALHSQDAAAGFAIDGGSATLLALPMCGAFGYCATMATLAAGARLAMHEAFHPAQAADALRQQAITHMFGTNDMVDKMIAPLPADWRPRALRFFGHANFVPGLDELPAKAQQLGIPMVGCFGMSEILALFAHQDPAAPLERRSQAGGFPITPGAEVRARLVETGALAAPMEPGELEFRGPNMMREYLGNPEATAQAFTGDGFLRSGDLGYVNGDGGFTHVSRLGDVLRIGGFLVNPAEIEEAVLNASGASACQVVAVNAAGSSRPVAFVIPDAGKAVDESAVKARLQQQIARYKVPIRIFAVNAFPCTTGPNGTKVKRNELRELAQSLLAQETSK</sequence>
<comment type="similarity">
    <text evidence="1">Belongs to the ATP-dependent AMP-binding enzyme family.</text>
</comment>
<comment type="caution">
    <text evidence="5">The sequence shown here is derived from an EMBL/GenBank/DDBJ whole genome shotgun (WGS) entry which is preliminary data.</text>
</comment>
<accession>A0A420KC32</accession>
<dbReference type="PANTHER" id="PTHR43201">
    <property type="entry name" value="ACYL-COA SYNTHETASE"/>
    <property type="match status" value="1"/>
</dbReference>
<dbReference type="Pfam" id="PF13193">
    <property type="entry name" value="AMP-binding_C"/>
    <property type="match status" value="1"/>
</dbReference>
<gene>
    <name evidence="5" type="ORF">CE154_012215</name>
</gene>
<dbReference type="Pfam" id="PF00501">
    <property type="entry name" value="AMP-binding"/>
    <property type="match status" value="1"/>
</dbReference>
<evidence type="ECO:0000256" key="2">
    <source>
        <dbReference type="ARBA" id="ARBA00022598"/>
    </source>
</evidence>
<dbReference type="InterPro" id="IPR045851">
    <property type="entry name" value="AMP-bd_C_sf"/>
</dbReference>
<dbReference type="GO" id="GO:0031956">
    <property type="term" value="F:medium-chain fatty acid-CoA ligase activity"/>
    <property type="evidence" value="ECO:0007669"/>
    <property type="project" value="TreeGrafter"/>
</dbReference>
<evidence type="ECO:0000256" key="1">
    <source>
        <dbReference type="ARBA" id="ARBA00006432"/>
    </source>
</evidence>
<dbReference type="SUPFAM" id="SSF56801">
    <property type="entry name" value="Acetyl-CoA synthetase-like"/>
    <property type="match status" value="1"/>
</dbReference>
<name>A0A420KC32_9BURK</name>
<dbReference type="InterPro" id="IPR042099">
    <property type="entry name" value="ANL_N_sf"/>
</dbReference>
<dbReference type="PANTHER" id="PTHR43201:SF5">
    <property type="entry name" value="MEDIUM-CHAIN ACYL-COA LIGASE ACSF2, MITOCHONDRIAL"/>
    <property type="match status" value="1"/>
</dbReference>
<dbReference type="GO" id="GO:0006631">
    <property type="term" value="P:fatty acid metabolic process"/>
    <property type="evidence" value="ECO:0007669"/>
    <property type="project" value="TreeGrafter"/>
</dbReference>
<dbReference type="EMBL" id="NKDB02000002">
    <property type="protein sequence ID" value="RKJ96772.1"/>
    <property type="molecule type" value="Genomic_DNA"/>
</dbReference>
<evidence type="ECO:0000259" key="3">
    <source>
        <dbReference type="Pfam" id="PF00501"/>
    </source>
</evidence>
<evidence type="ECO:0000259" key="4">
    <source>
        <dbReference type="Pfam" id="PF13193"/>
    </source>
</evidence>
<keyword evidence="2" id="KW-0436">Ligase</keyword>
<feature type="domain" description="AMP-binding enzyme C-terminal" evidence="4">
    <location>
        <begin position="476"/>
        <end position="546"/>
    </location>
</feature>
<evidence type="ECO:0000313" key="5">
    <source>
        <dbReference type="EMBL" id="RKJ96772.1"/>
    </source>
</evidence>
<dbReference type="InterPro" id="IPR000873">
    <property type="entry name" value="AMP-dep_synth/lig_dom"/>
</dbReference>
<dbReference type="Proteomes" id="UP000216225">
    <property type="component" value="Unassembled WGS sequence"/>
</dbReference>
<evidence type="ECO:0000313" key="6">
    <source>
        <dbReference type="Proteomes" id="UP000216225"/>
    </source>
</evidence>
<organism evidence="5 6">
    <name type="scientific">Alicycliphilus denitrificans</name>
    <dbReference type="NCBI Taxonomy" id="179636"/>
    <lineage>
        <taxon>Bacteria</taxon>
        <taxon>Pseudomonadati</taxon>
        <taxon>Pseudomonadota</taxon>
        <taxon>Betaproteobacteria</taxon>
        <taxon>Burkholderiales</taxon>
        <taxon>Comamonadaceae</taxon>
        <taxon>Alicycliphilus</taxon>
    </lineage>
</organism>
<feature type="domain" description="AMP-dependent synthetase/ligase" evidence="3">
    <location>
        <begin position="27"/>
        <end position="425"/>
    </location>
</feature>
<proteinExistence type="inferred from homology"/>
<dbReference type="CDD" id="cd04433">
    <property type="entry name" value="AFD_class_I"/>
    <property type="match status" value="1"/>
</dbReference>